<dbReference type="EMBL" id="FORO01000017">
    <property type="protein sequence ID" value="SFJ20077.1"/>
    <property type="molecule type" value="Genomic_DNA"/>
</dbReference>
<proteinExistence type="predicted"/>
<evidence type="ECO:0000313" key="3">
    <source>
        <dbReference type="Proteomes" id="UP000182829"/>
    </source>
</evidence>
<feature type="region of interest" description="Disordered" evidence="1">
    <location>
        <begin position="1"/>
        <end position="35"/>
    </location>
</feature>
<dbReference type="AlphaFoldDB" id="A0A1I3PFF6"/>
<evidence type="ECO:0000313" key="2">
    <source>
        <dbReference type="EMBL" id="SFJ20077.1"/>
    </source>
</evidence>
<feature type="compositionally biased region" description="Basic and acidic residues" evidence="1">
    <location>
        <begin position="24"/>
        <end position="35"/>
    </location>
</feature>
<organism evidence="2 3">
    <name type="scientific">Natronobacterium gregoryi</name>
    <dbReference type="NCBI Taxonomy" id="44930"/>
    <lineage>
        <taxon>Archaea</taxon>
        <taxon>Methanobacteriati</taxon>
        <taxon>Methanobacteriota</taxon>
        <taxon>Stenosarchaea group</taxon>
        <taxon>Halobacteria</taxon>
        <taxon>Halobacteriales</taxon>
        <taxon>Natrialbaceae</taxon>
        <taxon>Natronobacterium</taxon>
    </lineage>
</organism>
<gene>
    <name evidence="2" type="ORF">SAMN05443661_11756</name>
</gene>
<reference evidence="2 3" key="1">
    <citation type="submission" date="2016-10" db="EMBL/GenBank/DDBJ databases">
        <authorList>
            <person name="de Groot N.N."/>
        </authorList>
    </citation>
    <scope>NUCLEOTIDE SEQUENCE [LARGE SCALE GENOMIC DNA]</scope>
    <source>
        <strain evidence="2 3">SP2</strain>
    </source>
</reference>
<dbReference type="Proteomes" id="UP000182829">
    <property type="component" value="Unassembled WGS sequence"/>
</dbReference>
<protein>
    <submittedName>
        <fullName evidence="2">Uncharacterized protein</fullName>
    </submittedName>
</protein>
<evidence type="ECO:0000256" key="1">
    <source>
        <dbReference type="SAM" id="MobiDB-lite"/>
    </source>
</evidence>
<name>A0A1I3PFF6_9EURY</name>
<accession>A0A1I3PFF6</accession>
<sequence length="35" mass="3724">MPLPQYPIDMDARRGPETTGPGTNDDRTGGAEHGI</sequence>